<dbReference type="InterPro" id="IPR004089">
    <property type="entry name" value="MCPsignal_dom"/>
</dbReference>
<dbReference type="GO" id="GO:0004888">
    <property type="term" value="F:transmembrane signaling receptor activity"/>
    <property type="evidence" value="ECO:0007669"/>
    <property type="project" value="InterPro"/>
</dbReference>
<dbReference type="Pfam" id="PF00672">
    <property type="entry name" value="HAMP"/>
    <property type="match status" value="1"/>
</dbReference>
<dbReference type="PROSITE" id="PS50885">
    <property type="entry name" value="HAMP"/>
    <property type="match status" value="1"/>
</dbReference>
<name>A0A178MRJ5_9PROT</name>
<dbReference type="Proteomes" id="UP000078428">
    <property type="component" value="Unassembled WGS sequence"/>
</dbReference>
<dbReference type="GO" id="GO:0006935">
    <property type="term" value="P:chemotaxis"/>
    <property type="evidence" value="ECO:0007669"/>
    <property type="project" value="InterPro"/>
</dbReference>
<keyword evidence="6" id="KW-1133">Transmembrane helix</keyword>
<feature type="domain" description="HAMP" evidence="9">
    <location>
        <begin position="210"/>
        <end position="263"/>
    </location>
</feature>
<dbReference type="InterPro" id="IPR024478">
    <property type="entry name" value="HlyB_4HB_MCP"/>
</dbReference>
<proteinExistence type="inferred from homology"/>
<evidence type="ECO:0000259" key="7">
    <source>
        <dbReference type="PROSITE" id="PS50111"/>
    </source>
</evidence>
<gene>
    <name evidence="10" type="ORF">A6A04_17395</name>
</gene>
<keyword evidence="2" id="KW-1003">Cell membrane</keyword>
<dbReference type="AlphaFoldDB" id="A0A178MRJ5"/>
<dbReference type="SMART" id="SM00304">
    <property type="entry name" value="HAMP"/>
    <property type="match status" value="1"/>
</dbReference>
<evidence type="ECO:0000259" key="8">
    <source>
        <dbReference type="PROSITE" id="PS50192"/>
    </source>
</evidence>
<feature type="transmembrane region" description="Helical" evidence="6">
    <location>
        <begin position="12"/>
        <end position="33"/>
    </location>
</feature>
<comment type="subcellular location">
    <subcellularLocation>
        <location evidence="1">Cell inner membrane</location>
        <topology evidence="1">Multi-pass membrane protein</topology>
    </subcellularLocation>
</comment>
<evidence type="ECO:0000313" key="10">
    <source>
        <dbReference type="EMBL" id="OAN50728.1"/>
    </source>
</evidence>
<keyword evidence="3 5" id="KW-0807">Transducer</keyword>
<evidence type="ECO:0000256" key="2">
    <source>
        <dbReference type="ARBA" id="ARBA00022519"/>
    </source>
</evidence>
<dbReference type="Pfam" id="PF12729">
    <property type="entry name" value="4HB_MCP_1"/>
    <property type="match status" value="1"/>
</dbReference>
<dbReference type="InterPro" id="IPR004090">
    <property type="entry name" value="Chemotax_Me-accpt_rcpt"/>
</dbReference>
<dbReference type="RefSeq" id="WP_068492019.1">
    <property type="nucleotide sequence ID" value="NZ_LWQT01000050.1"/>
</dbReference>
<feature type="domain" description="T-SNARE coiled-coil homology" evidence="8">
    <location>
        <begin position="455"/>
        <end position="517"/>
    </location>
</feature>
<dbReference type="SUPFAM" id="SSF58104">
    <property type="entry name" value="Methyl-accepting chemotaxis protein (MCP) signaling domain"/>
    <property type="match status" value="1"/>
</dbReference>
<reference evidence="10 11" key="1">
    <citation type="submission" date="2016-04" db="EMBL/GenBank/DDBJ databases">
        <title>Draft genome sequence of freshwater magnetotactic bacteria Magnetospirillum marisnigri SP-1 and Magnetospirillum moscoviense BB-1.</title>
        <authorList>
            <person name="Koziaeva V."/>
            <person name="Dziuba M.V."/>
            <person name="Ivanov T.M."/>
            <person name="Kuznetsov B."/>
            <person name="Grouzdev D.S."/>
        </authorList>
    </citation>
    <scope>NUCLEOTIDE SEQUENCE [LARGE SCALE GENOMIC DNA]</scope>
    <source>
        <strain evidence="10 11">SP-1</strain>
    </source>
</reference>
<dbReference type="InterPro" id="IPR003660">
    <property type="entry name" value="HAMP_dom"/>
</dbReference>
<organism evidence="10 11">
    <name type="scientific">Paramagnetospirillum marisnigri</name>
    <dbReference type="NCBI Taxonomy" id="1285242"/>
    <lineage>
        <taxon>Bacteria</taxon>
        <taxon>Pseudomonadati</taxon>
        <taxon>Pseudomonadota</taxon>
        <taxon>Alphaproteobacteria</taxon>
        <taxon>Rhodospirillales</taxon>
        <taxon>Magnetospirillaceae</taxon>
        <taxon>Paramagnetospirillum</taxon>
    </lineage>
</organism>
<dbReference type="EMBL" id="LWQT01000050">
    <property type="protein sequence ID" value="OAN50728.1"/>
    <property type="molecule type" value="Genomic_DNA"/>
</dbReference>
<keyword evidence="6" id="KW-0812">Transmembrane</keyword>
<dbReference type="Gene3D" id="6.10.340.10">
    <property type="match status" value="1"/>
</dbReference>
<dbReference type="PROSITE" id="PS50192">
    <property type="entry name" value="T_SNARE"/>
    <property type="match status" value="1"/>
</dbReference>
<dbReference type="PROSITE" id="PS50111">
    <property type="entry name" value="CHEMOTAXIS_TRANSDUC_2"/>
    <property type="match status" value="1"/>
</dbReference>
<comment type="similarity">
    <text evidence="4">Belongs to the methyl-accepting chemotaxis (MCP) protein family.</text>
</comment>
<dbReference type="PRINTS" id="PR00260">
    <property type="entry name" value="CHEMTRNSDUCR"/>
</dbReference>
<dbReference type="Pfam" id="PF00015">
    <property type="entry name" value="MCPsignal"/>
    <property type="match status" value="1"/>
</dbReference>
<dbReference type="PANTHER" id="PTHR32089">
    <property type="entry name" value="METHYL-ACCEPTING CHEMOTAXIS PROTEIN MCPB"/>
    <property type="match status" value="1"/>
</dbReference>
<evidence type="ECO:0000259" key="9">
    <source>
        <dbReference type="PROSITE" id="PS50885"/>
    </source>
</evidence>
<dbReference type="GO" id="GO:0007165">
    <property type="term" value="P:signal transduction"/>
    <property type="evidence" value="ECO:0007669"/>
    <property type="project" value="UniProtKB-KW"/>
</dbReference>
<keyword evidence="6" id="KW-0472">Membrane</keyword>
<protein>
    <recommendedName>
        <fullName evidence="12">Chemotaxis protein</fullName>
    </recommendedName>
</protein>
<evidence type="ECO:0000256" key="5">
    <source>
        <dbReference type="PROSITE-ProRule" id="PRU00284"/>
    </source>
</evidence>
<keyword evidence="11" id="KW-1185">Reference proteome</keyword>
<accession>A0A178MRJ5</accession>
<keyword evidence="2" id="KW-0997">Cell inner membrane</keyword>
<dbReference type="PANTHER" id="PTHR32089:SF112">
    <property type="entry name" value="LYSOZYME-LIKE PROTEIN-RELATED"/>
    <property type="match status" value="1"/>
</dbReference>
<dbReference type="SMART" id="SM00283">
    <property type="entry name" value="MA"/>
    <property type="match status" value="1"/>
</dbReference>
<dbReference type="Gene3D" id="1.10.287.950">
    <property type="entry name" value="Methyl-accepting chemotaxis protein"/>
    <property type="match status" value="1"/>
</dbReference>
<dbReference type="GO" id="GO:0005886">
    <property type="term" value="C:plasma membrane"/>
    <property type="evidence" value="ECO:0007669"/>
    <property type="project" value="UniProtKB-SubCell"/>
</dbReference>
<evidence type="ECO:0000256" key="4">
    <source>
        <dbReference type="ARBA" id="ARBA00029447"/>
    </source>
</evidence>
<feature type="domain" description="Methyl-accepting transducer" evidence="7">
    <location>
        <begin position="303"/>
        <end position="525"/>
    </location>
</feature>
<sequence length="559" mass="59100">MFTQLRIGPRLAVLVATMILVLVVCVGIGHWAMGRINHSLGTVYDDRTVPLVQLGNIERALFTIQTSLPRAWRQDGSDIAGLKREIAEKDQAIDAEWKAYMATYLTPEEKGIAADIEHRLATYRGEKQRVMAMIEAGDMAAARAQAIGPATEAFNLLDKALVADIALQDRVAREEHDNGEQLFIAASTANLIIAGLGLALSLVLALSIVRSITVPVRTMVAAMTELAGGNTNVEVPGSDRVDEIGDMAKSVDVFKRNAIERNRLEAEELASRRRREARQVAMETMSRDFDKAVSDLLKDVSEAARHMRDTARAMTANAEETQRQSAAVSAATGQASANVSTIAAASNQLVASINEISIQVSRAAAISSTAASDATATNDKMSSLADAASRIGEVVRLISDIASQTNLLALNATIEAARAGDAGKGFAVVANEVKHLANQTAKATEEIANQIGAIQTETIEAVDSIRRITSVIGEISEMSSAIAGAVEEQGAAMQEVVRNVEQAAIGTEEVARNITQVVDAADNTGRMAAGVEAAAGTLSGQSETLRGSVETFLSGVKAA</sequence>
<evidence type="ECO:0008006" key="12">
    <source>
        <dbReference type="Google" id="ProtNLM"/>
    </source>
</evidence>
<evidence type="ECO:0000313" key="11">
    <source>
        <dbReference type="Proteomes" id="UP000078428"/>
    </source>
</evidence>
<comment type="caution">
    <text evidence="10">The sequence shown here is derived from an EMBL/GenBank/DDBJ whole genome shotgun (WGS) entry which is preliminary data.</text>
</comment>
<evidence type="ECO:0000256" key="6">
    <source>
        <dbReference type="SAM" id="Phobius"/>
    </source>
</evidence>
<dbReference type="STRING" id="1285242.A6A04_17395"/>
<dbReference type="InterPro" id="IPR000727">
    <property type="entry name" value="T_SNARE_dom"/>
</dbReference>
<evidence type="ECO:0000256" key="3">
    <source>
        <dbReference type="ARBA" id="ARBA00023224"/>
    </source>
</evidence>
<evidence type="ECO:0000256" key="1">
    <source>
        <dbReference type="ARBA" id="ARBA00004429"/>
    </source>
</evidence>